<comment type="caution">
    <text evidence="1">The sequence shown here is derived from an EMBL/GenBank/DDBJ whole genome shotgun (WGS) entry which is preliminary data.</text>
</comment>
<protein>
    <recommendedName>
        <fullName evidence="3">Armadillo repeat-containing protein 8</fullName>
    </recommendedName>
</protein>
<dbReference type="InterPro" id="IPR016024">
    <property type="entry name" value="ARM-type_fold"/>
</dbReference>
<organism evidence="1 2">
    <name type="scientific">Prorocentrum cordatum</name>
    <dbReference type="NCBI Taxonomy" id="2364126"/>
    <lineage>
        <taxon>Eukaryota</taxon>
        <taxon>Sar</taxon>
        <taxon>Alveolata</taxon>
        <taxon>Dinophyceae</taxon>
        <taxon>Prorocentrales</taxon>
        <taxon>Prorocentraceae</taxon>
        <taxon>Prorocentrum</taxon>
    </lineage>
</organism>
<name>A0ABN9RG59_9DINO</name>
<dbReference type="Proteomes" id="UP001189429">
    <property type="component" value="Unassembled WGS sequence"/>
</dbReference>
<evidence type="ECO:0000313" key="1">
    <source>
        <dbReference type="EMBL" id="CAK0816695.1"/>
    </source>
</evidence>
<dbReference type="SMART" id="SM00185">
    <property type="entry name" value="ARM"/>
    <property type="match status" value="5"/>
</dbReference>
<evidence type="ECO:0000313" key="2">
    <source>
        <dbReference type="Proteomes" id="UP001189429"/>
    </source>
</evidence>
<dbReference type="SUPFAM" id="SSF48371">
    <property type="entry name" value="ARM repeat"/>
    <property type="match status" value="1"/>
</dbReference>
<dbReference type="EMBL" id="CAUYUJ010006247">
    <property type="protein sequence ID" value="CAK0816695.1"/>
    <property type="molecule type" value="Genomic_DNA"/>
</dbReference>
<reference evidence="1" key="1">
    <citation type="submission" date="2023-10" db="EMBL/GenBank/DDBJ databases">
        <authorList>
            <person name="Chen Y."/>
            <person name="Shah S."/>
            <person name="Dougan E. K."/>
            <person name="Thang M."/>
            <person name="Chan C."/>
        </authorList>
    </citation>
    <scope>NUCLEOTIDE SEQUENCE [LARGE SCALE GENOMIC DNA]</scope>
</reference>
<proteinExistence type="predicted"/>
<evidence type="ECO:0008006" key="3">
    <source>
        <dbReference type="Google" id="ProtNLM"/>
    </source>
</evidence>
<sequence length="487" mass="53918">MSSEDRFKGIVCDLGGAQALVSLIRRPGKVRIAALSALEELSDFGEDPGAFMLLMPGVRGVRNAMKKRVGKALLSSKVVIVVSSILSELGPDYLSVAIKLLYRLVGCLFAFQSPDRVVNYEDVLRHRAFVDLFETVPVAVLAAELQRSAHGRFNELHAQVRSLICILLETMRDLCTDVQSTDHLFIGSRVVVRDDATGWFSGTIVARKFDEWLVRRDYDPTQSRVWKFVEGIGAPSSLVQAIELLYKAGIVPALLDMLETRDAITRCLALRVLQLFSDMIASSEMRSTMIEEDCIPKLLHLRDHPKQFSCDSLDEHGLILTVLYNLCTQSIQACAVIHQAGGVPILIDWLCQSSERETETVERILDLLAFLLHGDNRARAVAFQFGMVPKLVLFIRRNCEDDNRLFLAVAAAWALAYLVFDDVPAGPVLAPGAHEPMTALIADGAICVFEQLAASSAQGDSFPDEFSKFLQGMRAFRGMQGELVSRM</sequence>
<keyword evidence="2" id="KW-1185">Reference proteome</keyword>
<dbReference type="Gene3D" id="1.25.10.10">
    <property type="entry name" value="Leucine-rich Repeat Variant"/>
    <property type="match status" value="1"/>
</dbReference>
<dbReference type="InterPro" id="IPR011989">
    <property type="entry name" value="ARM-like"/>
</dbReference>
<gene>
    <name evidence="1" type="ORF">PCOR1329_LOCUS19546</name>
</gene>
<dbReference type="InterPro" id="IPR000225">
    <property type="entry name" value="Armadillo"/>
</dbReference>
<accession>A0ABN9RG59</accession>